<reference evidence="4 5" key="1">
    <citation type="submission" date="2020-04" db="EMBL/GenBank/DDBJ databases">
        <title>Draft genome of Leeia sp. IMCC25680.</title>
        <authorList>
            <person name="Song J."/>
            <person name="Cho J.-C."/>
        </authorList>
    </citation>
    <scope>NUCLEOTIDE SEQUENCE [LARGE SCALE GENOMIC DNA]</scope>
    <source>
        <strain evidence="4 5">IMCC25680</strain>
    </source>
</reference>
<dbReference type="Pfam" id="PF13432">
    <property type="entry name" value="TPR_16"/>
    <property type="match status" value="1"/>
</dbReference>
<evidence type="ECO:0000313" key="5">
    <source>
        <dbReference type="Proteomes" id="UP000587991"/>
    </source>
</evidence>
<dbReference type="PANTHER" id="PTHR44591">
    <property type="entry name" value="STRESS RESPONSE REGULATOR PROTEIN 1"/>
    <property type="match status" value="1"/>
</dbReference>
<comment type="caution">
    <text evidence="4">The sequence shown here is derived from an EMBL/GenBank/DDBJ whole genome shotgun (WGS) entry which is preliminary data.</text>
</comment>
<dbReference type="Gene3D" id="1.25.40.10">
    <property type="entry name" value="Tetratricopeptide repeat domain"/>
    <property type="match status" value="2"/>
</dbReference>
<dbReference type="InterPro" id="IPR011006">
    <property type="entry name" value="CheY-like_superfamily"/>
</dbReference>
<evidence type="ECO:0000256" key="1">
    <source>
        <dbReference type="ARBA" id="ARBA00022553"/>
    </source>
</evidence>
<evidence type="ECO:0000313" key="4">
    <source>
        <dbReference type="EMBL" id="NLR76185.1"/>
    </source>
</evidence>
<dbReference type="Gene3D" id="3.40.50.2300">
    <property type="match status" value="1"/>
</dbReference>
<dbReference type="AlphaFoldDB" id="A0A847SBB1"/>
<protein>
    <submittedName>
        <fullName evidence="4">Response regulator</fullName>
    </submittedName>
</protein>
<dbReference type="SUPFAM" id="SSF48452">
    <property type="entry name" value="TPR-like"/>
    <property type="match status" value="2"/>
</dbReference>
<gene>
    <name evidence="4" type="ORF">HF682_13555</name>
</gene>
<accession>A0A847SBB1</accession>
<proteinExistence type="predicted"/>
<dbReference type="Proteomes" id="UP000587991">
    <property type="component" value="Unassembled WGS sequence"/>
</dbReference>
<dbReference type="SUPFAM" id="SSF52172">
    <property type="entry name" value="CheY-like"/>
    <property type="match status" value="1"/>
</dbReference>
<dbReference type="PANTHER" id="PTHR44591:SF3">
    <property type="entry name" value="RESPONSE REGULATORY DOMAIN-CONTAINING PROTEIN"/>
    <property type="match status" value="1"/>
</dbReference>
<dbReference type="InterPro" id="IPR050595">
    <property type="entry name" value="Bact_response_regulator"/>
</dbReference>
<dbReference type="EMBL" id="JABAIM010000003">
    <property type="protein sequence ID" value="NLR76185.1"/>
    <property type="molecule type" value="Genomic_DNA"/>
</dbReference>
<dbReference type="InterPro" id="IPR011990">
    <property type="entry name" value="TPR-like_helical_dom_sf"/>
</dbReference>
<keyword evidence="5" id="KW-1185">Reference proteome</keyword>
<sequence length="523" mass="57861">MRTALSMTLSSFGANRVDFASRIHEALSRVQRGDIDVVLSDLSLSHPFDGLRLLEELKTRNLLKQSAVFMIVTAEANAQTVLSAAELAPDDYLLKPFSGETLRQRLVKAVAKKQAFKVVDQAILQHDYLRALAECNARIEERDPYVIDFMRLKARLSLLTGAFLEARQTYEQVLRIRPAPWARMGLGKSLFRLKDYPNARRVFESVLAENPYAMEAYDGLAGCLEAQEDLLSAQEVLSRAAARSPAIIQRQRQLGELAQRNADWPVAVDAFRNTIEYARYSFQHDAGDYAQLSQSLLASGETQSAEQTLAQVRRAFHTPQSDLLAHVMEYGIASARGDAVRAGKSLQAAREQFAELKDNLPGTYSVALAEACYRAGDEQAGKEVVSSLLRNQHDDVAVLRKVEQMFVAVGRESEGKALIEDHANDVVELNNAAVRMAQAGDLEGAVHHFLSALAERPGSMPVALNAISAVLAYVGQHGWHDAYMQLAQDLLARVGAQDPTNGKYQKMMQAYRMVRQQFGIKGA</sequence>
<dbReference type="PROSITE" id="PS50110">
    <property type="entry name" value="RESPONSE_REGULATORY"/>
    <property type="match status" value="1"/>
</dbReference>
<dbReference type="SMART" id="SM00448">
    <property type="entry name" value="REC"/>
    <property type="match status" value="1"/>
</dbReference>
<feature type="domain" description="Response regulatory" evidence="3">
    <location>
        <begin position="1"/>
        <end position="110"/>
    </location>
</feature>
<keyword evidence="1 2" id="KW-0597">Phosphoprotein</keyword>
<dbReference type="GO" id="GO:0000160">
    <property type="term" value="P:phosphorelay signal transduction system"/>
    <property type="evidence" value="ECO:0007669"/>
    <property type="project" value="InterPro"/>
</dbReference>
<evidence type="ECO:0000256" key="2">
    <source>
        <dbReference type="PROSITE-ProRule" id="PRU00169"/>
    </source>
</evidence>
<dbReference type="Pfam" id="PF00072">
    <property type="entry name" value="Response_reg"/>
    <property type="match status" value="1"/>
</dbReference>
<organism evidence="4 5">
    <name type="scientific">Leeia aquatica</name>
    <dbReference type="NCBI Taxonomy" id="2725557"/>
    <lineage>
        <taxon>Bacteria</taxon>
        <taxon>Pseudomonadati</taxon>
        <taxon>Pseudomonadota</taxon>
        <taxon>Betaproteobacteria</taxon>
        <taxon>Neisseriales</taxon>
        <taxon>Leeiaceae</taxon>
        <taxon>Leeia</taxon>
    </lineage>
</organism>
<dbReference type="InterPro" id="IPR001789">
    <property type="entry name" value="Sig_transdc_resp-reg_receiver"/>
</dbReference>
<evidence type="ECO:0000259" key="3">
    <source>
        <dbReference type="PROSITE" id="PS50110"/>
    </source>
</evidence>
<name>A0A847SBB1_9NEIS</name>
<feature type="modified residue" description="4-aspartylphosphate" evidence="2">
    <location>
        <position position="41"/>
    </location>
</feature>